<gene>
    <name evidence="1" type="ORF">CCMSSC00406_0000439</name>
</gene>
<organism evidence="1 2">
    <name type="scientific">Pleurotus cornucopiae</name>
    <name type="common">Cornucopia mushroom</name>
    <dbReference type="NCBI Taxonomy" id="5321"/>
    <lineage>
        <taxon>Eukaryota</taxon>
        <taxon>Fungi</taxon>
        <taxon>Dikarya</taxon>
        <taxon>Basidiomycota</taxon>
        <taxon>Agaricomycotina</taxon>
        <taxon>Agaricomycetes</taxon>
        <taxon>Agaricomycetidae</taxon>
        <taxon>Agaricales</taxon>
        <taxon>Pleurotineae</taxon>
        <taxon>Pleurotaceae</taxon>
        <taxon>Pleurotus</taxon>
    </lineage>
</organism>
<evidence type="ECO:0000313" key="1">
    <source>
        <dbReference type="EMBL" id="KAG9222872.1"/>
    </source>
</evidence>
<reference evidence="1 2" key="1">
    <citation type="journal article" date="2021" name="Appl. Environ. Microbiol.">
        <title>Genetic linkage and physical mapping for an oyster mushroom Pleurotus cornucopiae and QTL analysis for the trait cap color.</title>
        <authorList>
            <person name="Zhang Y."/>
            <person name="Gao W."/>
            <person name="Sonnenberg A."/>
            <person name="Chen Q."/>
            <person name="Zhang J."/>
            <person name="Huang C."/>
        </authorList>
    </citation>
    <scope>NUCLEOTIDE SEQUENCE [LARGE SCALE GENOMIC DNA]</scope>
    <source>
        <strain evidence="1">CCMSSC00406</strain>
    </source>
</reference>
<proteinExistence type="predicted"/>
<dbReference type="EMBL" id="WQMT02000005">
    <property type="protein sequence ID" value="KAG9222872.1"/>
    <property type="molecule type" value="Genomic_DNA"/>
</dbReference>
<protein>
    <submittedName>
        <fullName evidence="1">Uncharacterized protein</fullName>
    </submittedName>
</protein>
<dbReference type="Proteomes" id="UP000824881">
    <property type="component" value="Unassembled WGS sequence"/>
</dbReference>
<name>A0ACB7IXB7_PLECO</name>
<evidence type="ECO:0000313" key="2">
    <source>
        <dbReference type="Proteomes" id="UP000824881"/>
    </source>
</evidence>
<sequence>MRGQVSTWPKFDKRTEVALCLSFKPLFELRMALREWETFFLGTARRNGGNRSSKNDRREPAPSTVASSAVRPNFTGAWKEGMLKKASRVAFDANADMIVDFRKEGHAVSRHKILKRTTGIAGLSVHPDPLPQLAKTYESTLSALAAIPPTSVYRQGVEALTQRKLKIVQDAQGDIAAVEKQLDEGQIEESLDIASDELKLAAQMADWKAWEPLEEKPPQGQWEYFGQESTAST</sequence>
<keyword evidence="2" id="KW-1185">Reference proteome</keyword>
<accession>A0ACB7IXB7</accession>
<comment type="caution">
    <text evidence="1">The sequence shown here is derived from an EMBL/GenBank/DDBJ whole genome shotgun (WGS) entry which is preliminary data.</text>
</comment>